<name>A0A3R9M392_STRCR</name>
<keyword evidence="2" id="KW-0812">Transmembrane</keyword>
<dbReference type="GO" id="GO:0006508">
    <property type="term" value="P:proteolysis"/>
    <property type="evidence" value="ECO:0007669"/>
    <property type="project" value="UniProtKB-KW"/>
</dbReference>
<keyword evidence="2" id="KW-1133">Transmembrane helix</keyword>
<dbReference type="InterPro" id="IPR052710">
    <property type="entry name" value="CAAX_protease"/>
</dbReference>
<dbReference type="Proteomes" id="UP000270868">
    <property type="component" value="Unassembled WGS sequence"/>
</dbReference>
<feature type="transmembrane region" description="Helical" evidence="2">
    <location>
        <begin position="32"/>
        <end position="48"/>
    </location>
</feature>
<accession>A0A3R9M392</accession>
<feature type="transmembrane region" description="Helical" evidence="2">
    <location>
        <begin position="171"/>
        <end position="189"/>
    </location>
</feature>
<dbReference type="RefSeq" id="WP_125373074.1">
    <property type="nucleotide sequence ID" value="NZ_CAUUYS010000016.1"/>
</dbReference>
<protein>
    <submittedName>
        <fullName evidence="4">CAAX amino terminal protease self-immunity</fullName>
    </submittedName>
</protein>
<proteinExistence type="inferred from homology"/>
<dbReference type="AlphaFoldDB" id="A0A3R9M392"/>
<evidence type="ECO:0000313" key="4">
    <source>
        <dbReference type="EMBL" id="RSJ90447.1"/>
    </source>
</evidence>
<dbReference type="PANTHER" id="PTHR36435">
    <property type="entry name" value="SLR1288 PROTEIN"/>
    <property type="match status" value="1"/>
</dbReference>
<feature type="transmembrane region" description="Helical" evidence="2">
    <location>
        <begin position="145"/>
        <end position="165"/>
    </location>
</feature>
<comment type="caution">
    <text evidence="4">The sequence shown here is derived from an EMBL/GenBank/DDBJ whole genome shotgun (WGS) entry which is preliminary data.</text>
</comment>
<keyword evidence="4" id="KW-0645">Protease</keyword>
<dbReference type="Pfam" id="PF02517">
    <property type="entry name" value="Rce1-like"/>
    <property type="match status" value="1"/>
</dbReference>
<reference evidence="4 5" key="1">
    <citation type="submission" date="2018-11" db="EMBL/GenBank/DDBJ databases">
        <title>Species Designations Belie Phenotypic and Genotypic Heterogeneity in Oral Streptococci.</title>
        <authorList>
            <person name="Velsko I."/>
        </authorList>
    </citation>
    <scope>NUCLEOTIDE SEQUENCE [LARGE SCALE GENOMIC DNA]</scope>
    <source>
        <strain evidence="4 5">A52</strain>
    </source>
</reference>
<evidence type="ECO:0000256" key="1">
    <source>
        <dbReference type="ARBA" id="ARBA00009067"/>
    </source>
</evidence>
<dbReference type="InterPro" id="IPR003675">
    <property type="entry name" value="Rce1/LyrA-like_dom"/>
</dbReference>
<feature type="transmembrane region" description="Helical" evidence="2">
    <location>
        <begin position="115"/>
        <end position="133"/>
    </location>
</feature>
<keyword evidence="4" id="KW-0378">Hydrolase</keyword>
<evidence type="ECO:0000259" key="3">
    <source>
        <dbReference type="Pfam" id="PF02517"/>
    </source>
</evidence>
<feature type="transmembrane region" description="Helical" evidence="2">
    <location>
        <begin position="196"/>
        <end position="217"/>
    </location>
</feature>
<comment type="similarity">
    <text evidence="1">Belongs to the UPF0177 family.</text>
</comment>
<dbReference type="GO" id="GO:0004175">
    <property type="term" value="F:endopeptidase activity"/>
    <property type="evidence" value="ECO:0007669"/>
    <property type="project" value="UniProtKB-ARBA"/>
</dbReference>
<evidence type="ECO:0000256" key="2">
    <source>
        <dbReference type="SAM" id="Phobius"/>
    </source>
</evidence>
<feature type="transmembrane region" description="Helical" evidence="2">
    <location>
        <begin position="69"/>
        <end position="90"/>
    </location>
</feature>
<feature type="domain" description="CAAX prenyl protease 2/Lysostaphin resistance protein A-like" evidence="3">
    <location>
        <begin position="113"/>
        <end position="208"/>
    </location>
</feature>
<keyword evidence="2" id="KW-0472">Membrane</keyword>
<gene>
    <name evidence="4" type="ORF">D8792_04360</name>
</gene>
<organism evidence="4 5">
    <name type="scientific">Streptococcus cristatus</name>
    <dbReference type="NCBI Taxonomy" id="45634"/>
    <lineage>
        <taxon>Bacteria</taxon>
        <taxon>Bacillati</taxon>
        <taxon>Bacillota</taxon>
        <taxon>Bacilli</taxon>
        <taxon>Lactobacillales</taxon>
        <taxon>Streptococcaceae</taxon>
        <taxon>Streptococcus</taxon>
    </lineage>
</organism>
<dbReference type="EMBL" id="RJPS01000004">
    <property type="protein sequence ID" value="RSJ90447.1"/>
    <property type="molecule type" value="Genomic_DNA"/>
</dbReference>
<dbReference type="PANTHER" id="PTHR36435:SF1">
    <property type="entry name" value="CAAX AMINO TERMINAL PROTEASE FAMILY PROTEIN"/>
    <property type="match status" value="1"/>
</dbReference>
<dbReference type="GO" id="GO:0080120">
    <property type="term" value="P:CAAX-box protein maturation"/>
    <property type="evidence" value="ECO:0007669"/>
    <property type="project" value="UniProtKB-ARBA"/>
</dbReference>
<evidence type="ECO:0000313" key="5">
    <source>
        <dbReference type="Proteomes" id="UP000270868"/>
    </source>
</evidence>
<sequence length="219" mass="25231">MKTRKFLLIFITLYTILFLGRGLQLIGINWLIYPVYFLLFILGILAYREELKEQLALILTKKKEFLKTISLYMVFVFLLSIACNLLSALIKHSLGLPLQGQNEANIQGALLKNPFLILVVGCFIGPIVEEFFFRRFFLGSFMAKFPNWLGIVLTTFLFATLHMHSWVLSEWVTAISYIAGGLLLSLLYLRKDKNIWYPIVLHCCNNIIAFVITLLTINQ</sequence>